<dbReference type="EMBL" id="CP046913">
    <property type="protein sequence ID" value="QGZ61080.1"/>
    <property type="molecule type" value="Genomic_DNA"/>
</dbReference>
<evidence type="ECO:0000313" key="1">
    <source>
        <dbReference type="EMBL" id="QGZ61080.1"/>
    </source>
</evidence>
<dbReference type="RefSeq" id="WP_158949227.1">
    <property type="nucleotide sequence ID" value="NZ_CP046913.1"/>
</dbReference>
<proteinExistence type="predicted"/>
<dbReference type="KEGG" id="pacs:FAZ98_04655"/>
<protein>
    <submittedName>
        <fullName evidence="1">DNA-binding protein</fullName>
    </submittedName>
</protein>
<keyword evidence="2" id="KW-1185">Reference proteome</keyword>
<keyword evidence="1" id="KW-0238">DNA-binding</keyword>
<organism evidence="1 2">
    <name type="scientific">Paraburkholderia acidisoli</name>
    <dbReference type="NCBI Taxonomy" id="2571748"/>
    <lineage>
        <taxon>Bacteria</taxon>
        <taxon>Pseudomonadati</taxon>
        <taxon>Pseudomonadota</taxon>
        <taxon>Betaproteobacteria</taxon>
        <taxon>Burkholderiales</taxon>
        <taxon>Burkholderiaceae</taxon>
        <taxon>Paraburkholderia</taxon>
    </lineage>
</organism>
<dbReference type="GO" id="GO:0003677">
    <property type="term" value="F:DNA binding"/>
    <property type="evidence" value="ECO:0007669"/>
    <property type="project" value="UniProtKB-KW"/>
</dbReference>
<gene>
    <name evidence="1" type="ORF">FAZ98_04655</name>
</gene>
<accession>A0A7Z2GG02</accession>
<sequence>MEKAANISHAIDQTRQYLSTEELASHLTLRPQSIRKRYCQTGTYYSLRPVKLPNGRLMWPVNSIELLAKAQ</sequence>
<dbReference type="OrthoDB" id="6615103at2"/>
<dbReference type="AlphaFoldDB" id="A0A7Z2GG02"/>
<reference evidence="1 2" key="1">
    <citation type="submission" date="2019-12" db="EMBL/GenBank/DDBJ databases">
        <title>Paraburkholderia acidiphila 7Q-K02 sp. nov and Paraburkholderia acidisoli DHF22 sp. nov., two strains isolated from forest soil.</title>
        <authorList>
            <person name="Gao Z."/>
            <person name="Qiu L."/>
        </authorList>
    </citation>
    <scope>NUCLEOTIDE SEQUENCE [LARGE SCALE GENOMIC DNA]</scope>
    <source>
        <strain evidence="1 2">DHF22</strain>
    </source>
</reference>
<evidence type="ECO:0000313" key="2">
    <source>
        <dbReference type="Proteomes" id="UP000433577"/>
    </source>
</evidence>
<dbReference type="Proteomes" id="UP000433577">
    <property type="component" value="Chromosome 1"/>
</dbReference>
<name>A0A7Z2GG02_9BURK</name>